<dbReference type="EMBL" id="QKOE01000012">
    <property type="protein sequence ID" value="PZA15616.1"/>
    <property type="molecule type" value="Genomic_DNA"/>
</dbReference>
<dbReference type="InterPro" id="IPR018383">
    <property type="entry name" value="UPF0324_pro"/>
</dbReference>
<feature type="transmembrane region" description="Helical" evidence="7">
    <location>
        <begin position="252"/>
        <end position="270"/>
    </location>
</feature>
<comment type="similarity">
    <text evidence="2">Belongs to the UPF0324 family.</text>
</comment>
<reference evidence="8 9" key="1">
    <citation type="submission" date="2018-06" db="EMBL/GenBank/DDBJ databases">
        <title>Azoarcus communis strain SWub3 genome.</title>
        <authorList>
            <person name="Zorraquino Salvo V."/>
            <person name="Toubiana D."/>
            <person name="Blumwald E."/>
        </authorList>
    </citation>
    <scope>NUCLEOTIDE SEQUENCE [LARGE SCALE GENOMIC DNA]</scope>
    <source>
        <strain evidence="8 9">SWub3</strain>
    </source>
</reference>
<evidence type="ECO:0000256" key="3">
    <source>
        <dbReference type="ARBA" id="ARBA00022475"/>
    </source>
</evidence>
<feature type="transmembrane region" description="Helical" evidence="7">
    <location>
        <begin position="92"/>
        <end position="111"/>
    </location>
</feature>
<keyword evidence="6 7" id="KW-0472">Membrane</keyword>
<dbReference type="RefSeq" id="WP_110526535.1">
    <property type="nucleotide sequence ID" value="NZ_QKOE01000012.1"/>
</dbReference>
<dbReference type="Pfam" id="PF03601">
    <property type="entry name" value="Cons_hypoth698"/>
    <property type="match status" value="1"/>
</dbReference>
<dbReference type="PANTHER" id="PTHR30106:SF2">
    <property type="entry name" value="UPF0324 INNER MEMBRANE PROTEIN YEIH"/>
    <property type="match status" value="1"/>
</dbReference>
<evidence type="ECO:0000313" key="8">
    <source>
        <dbReference type="EMBL" id="PZA15616.1"/>
    </source>
</evidence>
<feature type="transmembrane region" description="Helical" evidence="7">
    <location>
        <begin position="123"/>
        <end position="142"/>
    </location>
</feature>
<organism evidence="8 9">
    <name type="scientific">Parazoarcus communis SWub3 = DSM 12120</name>
    <dbReference type="NCBI Taxonomy" id="1121029"/>
    <lineage>
        <taxon>Bacteria</taxon>
        <taxon>Pseudomonadati</taxon>
        <taxon>Pseudomonadota</taxon>
        <taxon>Betaproteobacteria</taxon>
        <taxon>Rhodocyclales</taxon>
        <taxon>Zoogloeaceae</taxon>
        <taxon>Parazoarcus</taxon>
    </lineage>
</organism>
<dbReference type="AlphaFoldDB" id="A0A323UWL2"/>
<feature type="transmembrane region" description="Helical" evidence="7">
    <location>
        <begin position="308"/>
        <end position="331"/>
    </location>
</feature>
<dbReference type="PANTHER" id="PTHR30106">
    <property type="entry name" value="INNER MEMBRANE PROTEIN YEIH-RELATED"/>
    <property type="match status" value="1"/>
</dbReference>
<keyword evidence="5 7" id="KW-1133">Transmembrane helix</keyword>
<evidence type="ECO:0000313" key="9">
    <source>
        <dbReference type="Proteomes" id="UP000248259"/>
    </source>
</evidence>
<evidence type="ECO:0000256" key="6">
    <source>
        <dbReference type="ARBA" id="ARBA00023136"/>
    </source>
</evidence>
<evidence type="ECO:0000256" key="5">
    <source>
        <dbReference type="ARBA" id="ARBA00022989"/>
    </source>
</evidence>
<evidence type="ECO:0000256" key="1">
    <source>
        <dbReference type="ARBA" id="ARBA00004651"/>
    </source>
</evidence>
<keyword evidence="4 7" id="KW-0812">Transmembrane</keyword>
<comment type="subcellular location">
    <subcellularLocation>
        <location evidence="1">Cell membrane</location>
        <topology evidence="1">Multi-pass membrane protein</topology>
    </subcellularLocation>
</comment>
<gene>
    <name evidence="8" type="ORF">DNK49_15515</name>
</gene>
<feature type="transmembrane region" description="Helical" evidence="7">
    <location>
        <begin position="276"/>
        <end position="296"/>
    </location>
</feature>
<feature type="transmembrane region" description="Helical" evidence="7">
    <location>
        <begin position="154"/>
        <end position="174"/>
    </location>
</feature>
<accession>A0A323UWL2</accession>
<sequence>MNAVLRPDVRLGLLACLVLAALAAQLAAMPAFASRGLGWLPLAIVLGMLLGNLWPTLAQSGAPGLSLARGALMRTGIALYGLKLGLSDLSAVGWQGLMLALAIVASTLLLARLLGRRLGLDPVLALLIGAGSAICGAAAVAAADGVLSARARQVASAVAAVVICGTLAMYLMPLLMPLTGLSEADFGLWIGLTVHELGHVIAAAAMVGPDAASTALVEKMLRVMLLAPAVLWIAMQCGGARSASGARVRVPTFLWVFLGVLLLNLAGGVPEALRQAGALAADALLAMGLVALGMVTRIADVRAAGARVWVLALLLWAYLLLAGLVLVKLVAQ</sequence>
<feature type="transmembrane region" description="Helical" evidence="7">
    <location>
        <begin position="37"/>
        <end position="55"/>
    </location>
</feature>
<keyword evidence="3" id="KW-1003">Cell membrane</keyword>
<evidence type="ECO:0000256" key="7">
    <source>
        <dbReference type="SAM" id="Phobius"/>
    </source>
</evidence>
<keyword evidence="9" id="KW-1185">Reference proteome</keyword>
<dbReference type="Proteomes" id="UP000248259">
    <property type="component" value="Unassembled WGS sequence"/>
</dbReference>
<protein>
    <submittedName>
        <fullName evidence="8">Putative sulfate exporter family transporter</fullName>
    </submittedName>
</protein>
<name>A0A323UWL2_9RHOO</name>
<evidence type="ECO:0000256" key="2">
    <source>
        <dbReference type="ARBA" id="ARBA00007977"/>
    </source>
</evidence>
<feature type="transmembrane region" description="Helical" evidence="7">
    <location>
        <begin position="220"/>
        <end position="240"/>
    </location>
</feature>
<dbReference type="GO" id="GO:0005886">
    <property type="term" value="C:plasma membrane"/>
    <property type="evidence" value="ECO:0007669"/>
    <property type="project" value="UniProtKB-SubCell"/>
</dbReference>
<evidence type="ECO:0000256" key="4">
    <source>
        <dbReference type="ARBA" id="ARBA00022692"/>
    </source>
</evidence>
<proteinExistence type="inferred from homology"/>
<dbReference type="OrthoDB" id="9805703at2"/>
<feature type="transmembrane region" description="Helical" evidence="7">
    <location>
        <begin position="186"/>
        <end position="208"/>
    </location>
</feature>
<comment type="caution">
    <text evidence="8">The sequence shown here is derived from an EMBL/GenBank/DDBJ whole genome shotgun (WGS) entry which is preliminary data.</text>
</comment>